<dbReference type="PANTHER" id="PTHR41252">
    <property type="entry name" value="BLR2505 PROTEIN"/>
    <property type="match status" value="1"/>
</dbReference>
<evidence type="ECO:0000259" key="1">
    <source>
        <dbReference type="Pfam" id="PF12680"/>
    </source>
</evidence>
<dbReference type="Gene3D" id="3.10.450.50">
    <property type="match status" value="1"/>
</dbReference>
<dbReference type="EMBL" id="QYUP01000112">
    <property type="protein sequence ID" value="RJG15780.1"/>
    <property type="molecule type" value="Genomic_DNA"/>
</dbReference>
<accession>A0A418XT10</accession>
<proteinExistence type="predicted"/>
<dbReference type="SUPFAM" id="SSF54427">
    <property type="entry name" value="NTF2-like"/>
    <property type="match status" value="1"/>
</dbReference>
<evidence type="ECO:0000313" key="2">
    <source>
        <dbReference type="EMBL" id="RJG15780.1"/>
    </source>
</evidence>
<feature type="domain" description="SnoaL-like" evidence="1">
    <location>
        <begin position="20"/>
        <end position="127"/>
    </location>
</feature>
<gene>
    <name evidence="2" type="ORF">D3872_12095</name>
</gene>
<evidence type="ECO:0000313" key="3">
    <source>
        <dbReference type="Proteomes" id="UP000284006"/>
    </source>
</evidence>
<keyword evidence="3" id="KW-1185">Reference proteome</keyword>
<dbReference type="InterPro" id="IPR037401">
    <property type="entry name" value="SnoaL-like"/>
</dbReference>
<organism evidence="2 3">
    <name type="scientific">Massilia cavernae</name>
    <dbReference type="NCBI Taxonomy" id="2320864"/>
    <lineage>
        <taxon>Bacteria</taxon>
        <taxon>Pseudomonadati</taxon>
        <taxon>Pseudomonadota</taxon>
        <taxon>Betaproteobacteria</taxon>
        <taxon>Burkholderiales</taxon>
        <taxon>Oxalobacteraceae</taxon>
        <taxon>Telluria group</taxon>
        <taxon>Massilia</taxon>
    </lineage>
</organism>
<protein>
    <submittedName>
        <fullName evidence="2">Nuclear transport factor 2 family protein</fullName>
    </submittedName>
</protein>
<reference evidence="2 3" key="1">
    <citation type="submission" date="2018-09" db="EMBL/GenBank/DDBJ databases">
        <authorList>
            <person name="Zhu H."/>
        </authorList>
    </citation>
    <scope>NUCLEOTIDE SEQUENCE [LARGE SCALE GENOMIC DNA]</scope>
    <source>
        <strain evidence="2 3">K1S02-61</strain>
    </source>
</reference>
<dbReference type="InterPro" id="IPR032710">
    <property type="entry name" value="NTF2-like_dom_sf"/>
</dbReference>
<name>A0A418XT10_9BURK</name>
<dbReference type="AlphaFoldDB" id="A0A418XT10"/>
<comment type="caution">
    <text evidence="2">The sequence shown here is derived from an EMBL/GenBank/DDBJ whole genome shotgun (WGS) entry which is preliminary data.</text>
</comment>
<dbReference type="Pfam" id="PF12680">
    <property type="entry name" value="SnoaL_2"/>
    <property type="match status" value="1"/>
</dbReference>
<sequence length="163" mass="18290">MASSIKGEEIMNEQANIDLVKQCYAAYMAADIEKVLSHMAPDIDWEMAELPGVDFSGNRHGREEVAEFFKQLDTAQLCRNFEPKEFFANGDRVVALGHYDWTIRDSGVEWGSDWGHIFTVKDGLMTSFRELLDTHKIVEAYRQSGAAAVRAPTAGDAIPRPLH</sequence>
<dbReference type="PANTHER" id="PTHR41252:SF1">
    <property type="entry name" value="BLR2505 PROTEIN"/>
    <property type="match status" value="1"/>
</dbReference>
<dbReference type="Proteomes" id="UP000284006">
    <property type="component" value="Unassembled WGS sequence"/>
</dbReference>